<evidence type="ECO:0000256" key="12">
    <source>
        <dbReference type="ARBA" id="ARBA00031636"/>
    </source>
</evidence>
<keyword evidence="7" id="KW-1003">Cell membrane</keyword>
<feature type="transmembrane region" description="Helical" evidence="13">
    <location>
        <begin position="165"/>
        <end position="185"/>
    </location>
</feature>
<dbReference type="InterPro" id="IPR002528">
    <property type="entry name" value="MATE_fam"/>
</dbReference>
<feature type="transmembrane region" description="Helical" evidence="13">
    <location>
        <begin position="136"/>
        <end position="153"/>
    </location>
</feature>
<feature type="transmembrane region" description="Helical" evidence="13">
    <location>
        <begin position="383"/>
        <end position="404"/>
    </location>
</feature>
<protein>
    <recommendedName>
        <fullName evidence="4">Probable multidrug resistance protein NorM</fullName>
    </recommendedName>
    <alternativeName>
        <fullName evidence="12">Multidrug-efflux transporter</fullName>
    </alternativeName>
</protein>
<dbReference type="AlphaFoldDB" id="A0A6M0V490"/>
<gene>
    <name evidence="14" type="ORF">FC774_05240</name>
    <name evidence="15" type="ORF">FDB51_15610</name>
</gene>
<evidence type="ECO:0000256" key="10">
    <source>
        <dbReference type="ARBA" id="ARBA00023065"/>
    </source>
</evidence>
<feature type="transmembrane region" description="Helical" evidence="13">
    <location>
        <begin position="278"/>
        <end position="298"/>
    </location>
</feature>
<accession>A0A6M0V490</accession>
<keyword evidence="10" id="KW-0406">Ion transport</keyword>
<dbReference type="PANTHER" id="PTHR43298">
    <property type="entry name" value="MULTIDRUG RESISTANCE PROTEIN NORM-RELATED"/>
    <property type="match status" value="1"/>
</dbReference>
<dbReference type="CDD" id="cd13138">
    <property type="entry name" value="MATE_yoeA_like"/>
    <property type="match status" value="1"/>
</dbReference>
<reference evidence="16 17" key="1">
    <citation type="submission" date="2019-04" db="EMBL/GenBank/DDBJ databases">
        <title>Genome sequencing of Clostridium botulinum Groups I-IV and Clostridium butyricum.</title>
        <authorList>
            <person name="Brunt J."/>
            <person name="Van Vliet A.H.M."/>
            <person name="Stringer S.C."/>
            <person name="Carter A.T."/>
            <person name="Peck M.W."/>
        </authorList>
    </citation>
    <scope>NUCLEOTIDE SEQUENCE [LARGE SCALE GENOMIC DNA]</scope>
    <source>
        <strain evidence="14 17">1605</strain>
        <strain evidence="15 16">CB-K-33E</strain>
    </source>
</reference>
<keyword evidence="9 13" id="KW-1133">Transmembrane helix</keyword>
<evidence type="ECO:0000256" key="3">
    <source>
        <dbReference type="ARBA" id="ARBA00010199"/>
    </source>
</evidence>
<dbReference type="EMBL" id="SWOV01000009">
    <property type="protein sequence ID" value="NFF87277.1"/>
    <property type="molecule type" value="Genomic_DNA"/>
</dbReference>
<feature type="transmembrane region" description="Helical" evidence="13">
    <location>
        <begin position="253"/>
        <end position="272"/>
    </location>
</feature>
<keyword evidence="6" id="KW-0050">Antiport</keyword>
<evidence type="ECO:0000313" key="17">
    <source>
        <dbReference type="Proteomes" id="UP000476820"/>
    </source>
</evidence>
<dbReference type="Proteomes" id="UP000473681">
    <property type="component" value="Unassembled WGS sequence"/>
</dbReference>
<feature type="transmembrane region" description="Helical" evidence="13">
    <location>
        <begin position="56"/>
        <end position="78"/>
    </location>
</feature>
<evidence type="ECO:0000256" key="1">
    <source>
        <dbReference type="ARBA" id="ARBA00003408"/>
    </source>
</evidence>
<organism evidence="14 17">
    <name type="scientific">Clostridium botulinum</name>
    <dbReference type="NCBI Taxonomy" id="1491"/>
    <lineage>
        <taxon>Bacteria</taxon>
        <taxon>Bacillati</taxon>
        <taxon>Bacillota</taxon>
        <taxon>Clostridia</taxon>
        <taxon>Eubacteriales</taxon>
        <taxon>Clostridiaceae</taxon>
        <taxon>Clostridium</taxon>
    </lineage>
</organism>
<proteinExistence type="inferred from homology"/>
<dbReference type="GO" id="GO:0015297">
    <property type="term" value="F:antiporter activity"/>
    <property type="evidence" value="ECO:0007669"/>
    <property type="project" value="UniProtKB-KW"/>
</dbReference>
<dbReference type="Proteomes" id="UP000476820">
    <property type="component" value="Unassembled WGS sequence"/>
</dbReference>
<dbReference type="InterPro" id="IPR048279">
    <property type="entry name" value="MdtK-like"/>
</dbReference>
<comment type="similarity">
    <text evidence="3">Belongs to the multi antimicrobial extrusion (MATE) (TC 2.A.66.1) family.</text>
</comment>
<comment type="subcellular location">
    <subcellularLocation>
        <location evidence="2">Cell membrane</location>
        <topology evidence="2">Multi-pass membrane protein</topology>
    </subcellularLocation>
</comment>
<evidence type="ECO:0000256" key="4">
    <source>
        <dbReference type="ARBA" id="ARBA00020268"/>
    </source>
</evidence>
<feature type="transmembrane region" description="Helical" evidence="13">
    <location>
        <begin position="15"/>
        <end position="36"/>
    </location>
</feature>
<evidence type="ECO:0000256" key="8">
    <source>
        <dbReference type="ARBA" id="ARBA00022692"/>
    </source>
</evidence>
<evidence type="ECO:0000256" key="11">
    <source>
        <dbReference type="ARBA" id="ARBA00023136"/>
    </source>
</evidence>
<evidence type="ECO:0000256" key="6">
    <source>
        <dbReference type="ARBA" id="ARBA00022449"/>
    </source>
</evidence>
<dbReference type="EMBL" id="SWVK01000024">
    <property type="protein sequence ID" value="NFN36509.1"/>
    <property type="molecule type" value="Genomic_DNA"/>
</dbReference>
<evidence type="ECO:0000313" key="16">
    <source>
        <dbReference type="Proteomes" id="UP000473681"/>
    </source>
</evidence>
<evidence type="ECO:0000256" key="13">
    <source>
        <dbReference type="SAM" id="Phobius"/>
    </source>
</evidence>
<evidence type="ECO:0000313" key="15">
    <source>
        <dbReference type="EMBL" id="NFN36509.1"/>
    </source>
</evidence>
<feature type="transmembrane region" description="Helical" evidence="13">
    <location>
        <begin position="410"/>
        <end position="429"/>
    </location>
</feature>
<evidence type="ECO:0000256" key="7">
    <source>
        <dbReference type="ARBA" id="ARBA00022475"/>
    </source>
</evidence>
<evidence type="ECO:0000313" key="14">
    <source>
        <dbReference type="EMBL" id="NFF87277.1"/>
    </source>
</evidence>
<comment type="caution">
    <text evidence="14">The sequence shown here is derived from an EMBL/GenBank/DDBJ whole genome shotgun (WGS) entry which is preliminary data.</text>
</comment>
<keyword evidence="5" id="KW-0813">Transport</keyword>
<dbReference type="PIRSF" id="PIRSF006603">
    <property type="entry name" value="DinF"/>
    <property type="match status" value="1"/>
</dbReference>
<evidence type="ECO:0000256" key="9">
    <source>
        <dbReference type="ARBA" id="ARBA00022989"/>
    </source>
</evidence>
<dbReference type="RefSeq" id="WP_017826084.1">
    <property type="nucleotide sequence ID" value="NZ_LFPA01000171.1"/>
</dbReference>
<dbReference type="GO" id="GO:0042910">
    <property type="term" value="F:xenobiotic transmembrane transporter activity"/>
    <property type="evidence" value="ECO:0007669"/>
    <property type="project" value="InterPro"/>
</dbReference>
<evidence type="ECO:0000256" key="5">
    <source>
        <dbReference type="ARBA" id="ARBA00022448"/>
    </source>
</evidence>
<feature type="transmembrane region" description="Helical" evidence="13">
    <location>
        <begin position="352"/>
        <end position="371"/>
    </location>
</feature>
<dbReference type="GO" id="GO:0005886">
    <property type="term" value="C:plasma membrane"/>
    <property type="evidence" value="ECO:0007669"/>
    <property type="project" value="UniProtKB-SubCell"/>
</dbReference>
<dbReference type="GO" id="GO:0006811">
    <property type="term" value="P:monoatomic ion transport"/>
    <property type="evidence" value="ECO:0007669"/>
    <property type="project" value="UniProtKB-KW"/>
</dbReference>
<feature type="transmembrane region" description="Helical" evidence="13">
    <location>
        <begin position="191"/>
        <end position="213"/>
    </location>
</feature>
<dbReference type="Pfam" id="PF01554">
    <property type="entry name" value="MatE"/>
    <property type="match status" value="2"/>
</dbReference>
<sequence>MNNKIDFINGNTKKCLMVMTLPLIVAMFLNMAYNLVDSLWIGNLLGETAYAALTNSTPIVLLLTSIAMGATNGVSILISQAIGSNDENSKKKLISTSFFLAVIFSSVVTVILELALPNILKLLNTPSEIFSMAKRYLSIYVLGYVAVYLYLYFTAVLRSFGNTMFQVVAMLVSTLLNAVLDPLFINYFGFHGAAIATLLSQFICLIFMFIYIFKGKLFKFSLSDFDKSLISSLLKNAIPSVVQQSIPAISTTFLTALVSTYSISAIAAYGVTGKLETILFYPAMALNMVLTSIIGHCYGAKRIDRVKDYLKTSLKYGIGLLILLTILIAVFSFQLSNLFVSSASVAQIVKEYFSIIAIGYVLNTVTNCYLGSLNGMGMPTKSMLLMIFYYIIVRMPLAYLLSYFNFGLAGIWVAILISHIVASVAAAIVSRKYLRYKKTEEFILHPRF</sequence>
<evidence type="ECO:0000256" key="2">
    <source>
        <dbReference type="ARBA" id="ARBA00004651"/>
    </source>
</evidence>
<name>A0A6M0V490_CLOBO</name>
<dbReference type="InterPro" id="IPR050222">
    <property type="entry name" value="MATE_MdtK"/>
</dbReference>
<keyword evidence="11 13" id="KW-0472">Membrane</keyword>
<dbReference type="NCBIfam" id="TIGR00797">
    <property type="entry name" value="matE"/>
    <property type="match status" value="1"/>
</dbReference>
<keyword evidence="8 13" id="KW-0812">Transmembrane</keyword>
<feature type="transmembrane region" description="Helical" evidence="13">
    <location>
        <begin position="98"/>
        <end position="116"/>
    </location>
</feature>
<feature type="transmembrane region" description="Helical" evidence="13">
    <location>
        <begin position="318"/>
        <end position="340"/>
    </location>
</feature>
<dbReference type="PANTHER" id="PTHR43298:SF2">
    <property type="entry name" value="FMN_FAD EXPORTER YEEO-RELATED"/>
    <property type="match status" value="1"/>
</dbReference>
<comment type="function">
    <text evidence="1">Multidrug efflux pump.</text>
</comment>